<dbReference type="Gramene" id="AET6Gv20748400.1">
    <property type="protein sequence ID" value="AET6Gv20748400.1"/>
    <property type="gene ID" value="AET6Gv20748400"/>
</dbReference>
<feature type="domain" description="VQ" evidence="2">
    <location>
        <begin position="97"/>
        <end position="123"/>
    </location>
</feature>
<reference evidence="3" key="3">
    <citation type="journal article" date="2017" name="Nature">
        <title>Genome sequence of the progenitor of the wheat D genome Aegilops tauschii.</title>
        <authorList>
            <person name="Luo M.C."/>
            <person name="Gu Y.Q."/>
            <person name="Puiu D."/>
            <person name="Wang H."/>
            <person name="Twardziok S.O."/>
            <person name="Deal K.R."/>
            <person name="Huo N."/>
            <person name="Zhu T."/>
            <person name="Wang L."/>
            <person name="Wang Y."/>
            <person name="McGuire P.E."/>
            <person name="Liu S."/>
            <person name="Long H."/>
            <person name="Ramasamy R.K."/>
            <person name="Rodriguez J.C."/>
            <person name="Van S.L."/>
            <person name="Yuan L."/>
            <person name="Wang Z."/>
            <person name="Xia Z."/>
            <person name="Xiao L."/>
            <person name="Anderson O.D."/>
            <person name="Ouyang S."/>
            <person name="Liang Y."/>
            <person name="Zimin A.V."/>
            <person name="Pertea G."/>
            <person name="Qi P."/>
            <person name="Bennetzen J.L."/>
            <person name="Dai X."/>
            <person name="Dawson M.W."/>
            <person name="Muller H.G."/>
            <person name="Kugler K."/>
            <person name="Rivarola-Duarte L."/>
            <person name="Spannagl M."/>
            <person name="Mayer K.F.X."/>
            <person name="Lu F.H."/>
            <person name="Bevan M.W."/>
            <person name="Leroy P."/>
            <person name="Li P."/>
            <person name="You F.M."/>
            <person name="Sun Q."/>
            <person name="Liu Z."/>
            <person name="Lyons E."/>
            <person name="Wicker T."/>
            <person name="Salzberg S.L."/>
            <person name="Devos K.M."/>
            <person name="Dvorak J."/>
        </authorList>
    </citation>
    <scope>NUCLEOTIDE SEQUENCE [LARGE SCALE GENOMIC DNA]</scope>
    <source>
        <strain evidence="3">cv. AL8/78</strain>
    </source>
</reference>
<reference evidence="3" key="5">
    <citation type="journal article" date="2021" name="G3 (Bethesda)">
        <title>Aegilops tauschii genome assembly Aet v5.0 features greater sequence contiguity and improved annotation.</title>
        <authorList>
            <person name="Wang L."/>
            <person name="Zhu T."/>
            <person name="Rodriguez J.C."/>
            <person name="Deal K.R."/>
            <person name="Dubcovsky J."/>
            <person name="McGuire P.E."/>
            <person name="Lux T."/>
            <person name="Spannagl M."/>
            <person name="Mayer K.F.X."/>
            <person name="Baldrich P."/>
            <person name="Meyers B.C."/>
            <person name="Huo N."/>
            <person name="Gu Y.Q."/>
            <person name="Zhou H."/>
            <person name="Devos K.M."/>
            <person name="Bennetzen J.L."/>
            <person name="Unver T."/>
            <person name="Budak H."/>
            <person name="Gulick P.J."/>
            <person name="Galiba G."/>
            <person name="Kalapos B."/>
            <person name="Nelson D.R."/>
            <person name="Li P."/>
            <person name="You F.M."/>
            <person name="Luo M.C."/>
            <person name="Dvorak J."/>
        </authorList>
    </citation>
    <scope>NUCLEOTIDE SEQUENCE [LARGE SCALE GENOMIC DNA]</scope>
    <source>
        <strain evidence="3">cv. AL8/78</strain>
    </source>
</reference>
<reference evidence="4" key="2">
    <citation type="journal article" date="2017" name="Nat. Plants">
        <title>The Aegilops tauschii genome reveals multiple impacts of transposons.</title>
        <authorList>
            <person name="Zhao G."/>
            <person name="Zou C."/>
            <person name="Li K."/>
            <person name="Wang K."/>
            <person name="Li T."/>
            <person name="Gao L."/>
            <person name="Zhang X."/>
            <person name="Wang H."/>
            <person name="Yang Z."/>
            <person name="Liu X."/>
            <person name="Jiang W."/>
            <person name="Mao L."/>
            <person name="Kong X."/>
            <person name="Jiao Y."/>
            <person name="Jia J."/>
        </authorList>
    </citation>
    <scope>NUCLEOTIDE SEQUENCE [LARGE SCALE GENOMIC DNA]</scope>
    <source>
        <strain evidence="4">cv. AL8/78</strain>
    </source>
</reference>
<dbReference type="Proteomes" id="UP000015105">
    <property type="component" value="Chromosome 6D"/>
</dbReference>
<dbReference type="AlphaFoldDB" id="A0A453PJ27"/>
<keyword evidence="4" id="KW-1185">Reference proteome</keyword>
<reference evidence="4" key="1">
    <citation type="journal article" date="2014" name="Science">
        <title>Ancient hybridizations among the ancestral genomes of bread wheat.</title>
        <authorList>
            <consortium name="International Wheat Genome Sequencing Consortium,"/>
            <person name="Marcussen T."/>
            <person name="Sandve S.R."/>
            <person name="Heier L."/>
            <person name="Spannagl M."/>
            <person name="Pfeifer M."/>
            <person name="Jakobsen K.S."/>
            <person name="Wulff B.B."/>
            <person name="Steuernagel B."/>
            <person name="Mayer K.F."/>
            <person name="Olsen O.A."/>
        </authorList>
    </citation>
    <scope>NUCLEOTIDE SEQUENCE [LARGE SCALE GENOMIC DNA]</scope>
    <source>
        <strain evidence="4">cv. AL8/78</strain>
    </source>
</reference>
<name>A0A453PJ27_AEGTS</name>
<reference evidence="3" key="4">
    <citation type="submission" date="2019-03" db="UniProtKB">
        <authorList>
            <consortium name="EnsemblPlants"/>
        </authorList>
    </citation>
    <scope>IDENTIFICATION</scope>
</reference>
<dbReference type="InterPro" id="IPR008889">
    <property type="entry name" value="VQ"/>
</dbReference>
<evidence type="ECO:0000256" key="1">
    <source>
        <dbReference type="SAM" id="MobiDB-lite"/>
    </source>
</evidence>
<feature type="region of interest" description="Disordered" evidence="1">
    <location>
        <begin position="179"/>
        <end position="204"/>
    </location>
</feature>
<sequence>CTRQTDPPWQVRGHTPLASAILIPRHLPAMYSCDDRDRSATAARIIMESGAKYQPCNTAATRTAGGQVPSDAQRQQQQPSPRRARRKHSGSASASRRSATTVVATDVSNFRAMVQELTGFPPAAIFRPLPRRAHAAGYSLAAAAHGCGGALQGHRSDAAATAGNFPAVAQPLAHPPQCAPPGVFDGLPDLGSPEFDTWPDLSFE</sequence>
<feature type="region of interest" description="Disordered" evidence="1">
    <location>
        <begin position="60"/>
        <end position="100"/>
    </location>
</feature>
<proteinExistence type="predicted"/>
<accession>A0A453PJ27</accession>
<evidence type="ECO:0000313" key="4">
    <source>
        <dbReference type="Proteomes" id="UP000015105"/>
    </source>
</evidence>
<feature type="compositionally biased region" description="Low complexity" evidence="1">
    <location>
        <begin position="90"/>
        <end position="99"/>
    </location>
</feature>
<evidence type="ECO:0000313" key="3">
    <source>
        <dbReference type="EnsemblPlants" id="AET6Gv20748400.1"/>
    </source>
</evidence>
<dbReference type="PANTHER" id="PTHR33179:SF10">
    <property type="entry name" value="OS02G0753700 PROTEIN"/>
    <property type="match status" value="1"/>
</dbReference>
<dbReference type="EnsemblPlants" id="AET6Gv20748400.1">
    <property type="protein sequence ID" value="AET6Gv20748400.1"/>
    <property type="gene ID" value="AET6Gv20748400"/>
</dbReference>
<evidence type="ECO:0000259" key="2">
    <source>
        <dbReference type="Pfam" id="PF05678"/>
    </source>
</evidence>
<feature type="compositionally biased region" description="Low complexity" evidence="1">
    <location>
        <begin position="72"/>
        <end position="81"/>
    </location>
</feature>
<organism evidence="3 4">
    <name type="scientific">Aegilops tauschii subsp. strangulata</name>
    <name type="common">Goatgrass</name>
    <dbReference type="NCBI Taxonomy" id="200361"/>
    <lineage>
        <taxon>Eukaryota</taxon>
        <taxon>Viridiplantae</taxon>
        <taxon>Streptophyta</taxon>
        <taxon>Embryophyta</taxon>
        <taxon>Tracheophyta</taxon>
        <taxon>Spermatophyta</taxon>
        <taxon>Magnoliopsida</taxon>
        <taxon>Liliopsida</taxon>
        <taxon>Poales</taxon>
        <taxon>Poaceae</taxon>
        <taxon>BOP clade</taxon>
        <taxon>Pooideae</taxon>
        <taxon>Triticodae</taxon>
        <taxon>Triticeae</taxon>
        <taxon>Triticinae</taxon>
        <taxon>Aegilops</taxon>
    </lineage>
</organism>
<dbReference type="PANTHER" id="PTHR33179">
    <property type="entry name" value="VQ MOTIF-CONTAINING PROTEIN"/>
    <property type="match status" value="1"/>
</dbReference>
<dbReference type="Pfam" id="PF05678">
    <property type="entry name" value="VQ"/>
    <property type="match status" value="1"/>
</dbReference>
<dbReference type="InterPro" id="IPR039609">
    <property type="entry name" value="VQ_15/22"/>
</dbReference>
<protein>
    <recommendedName>
        <fullName evidence="2">VQ domain-containing protein</fullName>
    </recommendedName>
</protein>